<evidence type="ECO:0000313" key="5">
    <source>
        <dbReference type="Proteomes" id="UP000054558"/>
    </source>
</evidence>
<sequence>MDDDDSLVACPPDISRLCVPPVQLPRRLQINGQDDVKISPQVCCEDEIQFRECVGWKPAPAAAHWTACGATVCFNGGLCQALKCVCPFGFNGSDCSQPVSSAAAAAATSGTSVISPGPTLLAGDTGGGGTKWYVILFVVAGGIALVALGLGVVVVLRRRRQDKQTMRQFQELVKQNSVSEGQGHDEEANP</sequence>
<keyword evidence="1" id="KW-1133">Transmembrane helix</keyword>
<keyword evidence="1" id="KW-0472">Membrane</keyword>
<proteinExistence type="predicted"/>
<feature type="domain" description="EGF-like" evidence="2 3">
    <location>
        <begin position="84"/>
        <end position="95"/>
    </location>
</feature>
<dbReference type="SUPFAM" id="SSF57196">
    <property type="entry name" value="EGF/Laminin"/>
    <property type="match status" value="1"/>
</dbReference>
<keyword evidence="5" id="KW-1185">Reference proteome</keyword>
<dbReference type="PROSITE" id="PS01186">
    <property type="entry name" value="EGF_2"/>
    <property type="match status" value="1"/>
</dbReference>
<accession>A0A1Y1HWY2</accession>
<evidence type="ECO:0000259" key="3">
    <source>
        <dbReference type="PROSITE" id="PS01186"/>
    </source>
</evidence>
<dbReference type="PROSITE" id="PS00022">
    <property type="entry name" value="EGF_1"/>
    <property type="match status" value="1"/>
</dbReference>
<evidence type="ECO:0000259" key="2">
    <source>
        <dbReference type="PROSITE" id="PS00022"/>
    </source>
</evidence>
<name>A0A1Y1HWY2_KLENI</name>
<reference evidence="4 5" key="1">
    <citation type="journal article" date="2014" name="Nat. Commun.">
        <title>Klebsormidium flaccidum genome reveals primary factors for plant terrestrial adaptation.</title>
        <authorList>
            <person name="Hori K."/>
            <person name="Maruyama F."/>
            <person name="Fujisawa T."/>
            <person name="Togashi T."/>
            <person name="Yamamoto N."/>
            <person name="Seo M."/>
            <person name="Sato S."/>
            <person name="Yamada T."/>
            <person name="Mori H."/>
            <person name="Tajima N."/>
            <person name="Moriyama T."/>
            <person name="Ikeuchi M."/>
            <person name="Watanabe M."/>
            <person name="Wada H."/>
            <person name="Kobayashi K."/>
            <person name="Saito M."/>
            <person name="Masuda T."/>
            <person name="Sasaki-Sekimoto Y."/>
            <person name="Mashiguchi K."/>
            <person name="Awai K."/>
            <person name="Shimojima M."/>
            <person name="Masuda S."/>
            <person name="Iwai M."/>
            <person name="Nobusawa T."/>
            <person name="Narise T."/>
            <person name="Kondo S."/>
            <person name="Saito H."/>
            <person name="Sato R."/>
            <person name="Murakawa M."/>
            <person name="Ihara Y."/>
            <person name="Oshima-Yamada Y."/>
            <person name="Ohtaka K."/>
            <person name="Satoh M."/>
            <person name="Sonobe K."/>
            <person name="Ishii M."/>
            <person name="Ohtani R."/>
            <person name="Kanamori-Sato M."/>
            <person name="Honoki R."/>
            <person name="Miyazaki D."/>
            <person name="Mochizuki H."/>
            <person name="Umetsu J."/>
            <person name="Higashi K."/>
            <person name="Shibata D."/>
            <person name="Kamiya Y."/>
            <person name="Sato N."/>
            <person name="Nakamura Y."/>
            <person name="Tabata S."/>
            <person name="Ida S."/>
            <person name="Kurokawa K."/>
            <person name="Ohta H."/>
        </authorList>
    </citation>
    <scope>NUCLEOTIDE SEQUENCE [LARGE SCALE GENOMIC DNA]</scope>
    <source>
        <strain evidence="4 5">NIES-2285</strain>
    </source>
</reference>
<gene>
    <name evidence="4" type="ORF">KFL_000520300</name>
</gene>
<evidence type="ECO:0000313" key="4">
    <source>
        <dbReference type="EMBL" id="GAQ80358.1"/>
    </source>
</evidence>
<organism evidence="4 5">
    <name type="scientific">Klebsormidium nitens</name>
    <name type="common">Green alga</name>
    <name type="synonym">Ulothrix nitens</name>
    <dbReference type="NCBI Taxonomy" id="105231"/>
    <lineage>
        <taxon>Eukaryota</taxon>
        <taxon>Viridiplantae</taxon>
        <taxon>Streptophyta</taxon>
        <taxon>Klebsormidiophyceae</taxon>
        <taxon>Klebsormidiales</taxon>
        <taxon>Klebsormidiaceae</taxon>
        <taxon>Klebsormidium</taxon>
    </lineage>
</organism>
<protein>
    <recommendedName>
        <fullName evidence="2 3">EGF-like domain-containing protein</fullName>
    </recommendedName>
</protein>
<keyword evidence="1" id="KW-0812">Transmembrane</keyword>
<dbReference type="AlphaFoldDB" id="A0A1Y1HWY2"/>
<dbReference type="OrthoDB" id="283575at2759"/>
<dbReference type="EMBL" id="DF237001">
    <property type="protein sequence ID" value="GAQ80358.1"/>
    <property type="molecule type" value="Genomic_DNA"/>
</dbReference>
<feature type="transmembrane region" description="Helical" evidence="1">
    <location>
        <begin position="132"/>
        <end position="156"/>
    </location>
</feature>
<dbReference type="Gene3D" id="2.10.25.10">
    <property type="entry name" value="Laminin"/>
    <property type="match status" value="1"/>
</dbReference>
<dbReference type="Proteomes" id="UP000054558">
    <property type="component" value="Unassembled WGS sequence"/>
</dbReference>
<dbReference type="InterPro" id="IPR000742">
    <property type="entry name" value="EGF"/>
</dbReference>
<evidence type="ECO:0000256" key="1">
    <source>
        <dbReference type="SAM" id="Phobius"/>
    </source>
</evidence>